<sequence length="355" mass="37212">MAAAPDPVISVDAMGGDRGPATVVAGVDRCAREMPDLRFLLHGPENVLTPLVARRAALAGRCEVRHAAQAVAMTDKPSVALRRAQDTSMWSALSAIKAGEAQAAVSCGNTGALMAMATMRLRRAEGVDRPAIAVFWPSRSASGHTIVLDVGADVRADPTALAQFAVMGAEYARVALDLDRPRVGLLNVGSEEGKGRPELQEASRLICENADHGGYDWRGYVEGGDLCGDKADVIVTDGFTGNVALKSAEGAAAFIGDELKRAFRHTWLSRLAALMAMPSLSRMKRRIDPRRVNGGVFLGLRGAVVKSHGSADATGVAAAISLAARMARTGFTERVAGRAAFLTMQRQALGGAAAQ</sequence>
<dbReference type="Pfam" id="PF02504">
    <property type="entry name" value="FA_synthesis"/>
    <property type="match status" value="1"/>
</dbReference>
<comment type="function">
    <text evidence="10">Catalyzes the reversible formation of acyl-phosphate (acyl-PO(4)) from acyl-[acyl-carrier-protein] (acyl-ACP). This enzyme utilizes acyl-ACP as fatty acyl donor, but not acyl-CoA.</text>
</comment>
<evidence type="ECO:0000313" key="12">
    <source>
        <dbReference type="Proteomes" id="UP000198703"/>
    </source>
</evidence>
<dbReference type="PANTHER" id="PTHR30100">
    <property type="entry name" value="FATTY ACID/PHOSPHOLIPID SYNTHESIS PROTEIN PLSX"/>
    <property type="match status" value="1"/>
</dbReference>
<comment type="pathway">
    <text evidence="10">Lipid metabolism; phospholipid metabolism.</text>
</comment>
<keyword evidence="11" id="KW-0012">Acyltransferase</keyword>
<evidence type="ECO:0000313" key="11">
    <source>
        <dbReference type="EMBL" id="SDZ97372.1"/>
    </source>
</evidence>
<dbReference type="Gene3D" id="3.40.718.10">
    <property type="entry name" value="Isopropylmalate Dehydrogenase"/>
    <property type="match status" value="1"/>
</dbReference>
<dbReference type="PANTHER" id="PTHR30100:SF1">
    <property type="entry name" value="PHOSPHATE ACYLTRANSFERASE"/>
    <property type="match status" value="1"/>
</dbReference>
<organism evidence="11 12">
    <name type="scientific">Rubrimonas cliftonensis</name>
    <dbReference type="NCBI Taxonomy" id="89524"/>
    <lineage>
        <taxon>Bacteria</taxon>
        <taxon>Pseudomonadati</taxon>
        <taxon>Pseudomonadota</taxon>
        <taxon>Alphaproteobacteria</taxon>
        <taxon>Rhodobacterales</taxon>
        <taxon>Paracoccaceae</taxon>
        <taxon>Rubrimonas</taxon>
    </lineage>
</organism>
<keyword evidence="6 10" id="KW-0594">Phospholipid biosynthesis</keyword>
<dbReference type="EC" id="2.3.1.274" evidence="8 10"/>
<proteinExistence type="inferred from homology"/>
<dbReference type="NCBIfam" id="TIGR00182">
    <property type="entry name" value="plsX"/>
    <property type="match status" value="1"/>
</dbReference>
<dbReference type="EMBL" id="FNQM01000002">
    <property type="protein sequence ID" value="SDZ97372.1"/>
    <property type="molecule type" value="Genomic_DNA"/>
</dbReference>
<name>A0A1H3XFI4_9RHOB</name>
<comment type="similarity">
    <text evidence="10">Belongs to the PlsX family.</text>
</comment>
<evidence type="ECO:0000256" key="9">
    <source>
        <dbReference type="ARBA" id="ARBA00046608"/>
    </source>
</evidence>
<keyword evidence="7 10" id="KW-1208">Phospholipid metabolism</keyword>
<keyword evidence="4 10" id="KW-0808">Transferase</keyword>
<reference evidence="11 12" key="1">
    <citation type="submission" date="2016-10" db="EMBL/GenBank/DDBJ databases">
        <authorList>
            <person name="de Groot N.N."/>
        </authorList>
    </citation>
    <scope>NUCLEOTIDE SEQUENCE [LARGE SCALE GENOMIC DNA]</scope>
    <source>
        <strain evidence="11 12">DSM 15345</strain>
    </source>
</reference>
<dbReference type="InterPro" id="IPR012281">
    <property type="entry name" value="Phospholipid_synth_PlsX-like"/>
</dbReference>
<gene>
    <name evidence="10" type="primary">plsX</name>
    <name evidence="11" type="ORF">SAMN05444370_102376</name>
</gene>
<comment type="catalytic activity">
    <reaction evidence="1 10">
        <text>a fatty acyl-[ACP] + phosphate = an acyl phosphate + holo-[ACP]</text>
        <dbReference type="Rhea" id="RHEA:42292"/>
        <dbReference type="Rhea" id="RHEA-COMP:9685"/>
        <dbReference type="Rhea" id="RHEA-COMP:14125"/>
        <dbReference type="ChEBI" id="CHEBI:43474"/>
        <dbReference type="ChEBI" id="CHEBI:59918"/>
        <dbReference type="ChEBI" id="CHEBI:64479"/>
        <dbReference type="ChEBI" id="CHEBI:138651"/>
        <dbReference type="EC" id="2.3.1.274"/>
    </reaction>
</comment>
<evidence type="ECO:0000256" key="5">
    <source>
        <dbReference type="ARBA" id="ARBA00023098"/>
    </source>
</evidence>
<dbReference type="Proteomes" id="UP000198703">
    <property type="component" value="Unassembled WGS sequence"/>
</dbReference>
<evidence type="ECO:0000256" key="8">
    <source>
        <dbReference type="ARBA" id="ARBA00024069"/>
    </source>
</evidence>
<comment type="subcellular location">
    <subcellularLocation>
        <location evidence="10">Cytoplasm</location>
    </subcellularLocation>
    <text evidence="10">Associated with the membrane possibly through PlsY.</text>
</comment>
<dbReference type="AlphaFoldDB" id="A0A1H3XFI4"/>
<dbReference type="GO" id="GO:0005737">
    <property type="term" value="C:cytoplasm"/>
    <property type="evidence" value="ECO:0007669"/>
    <property type="project" value="UniProtKB-SubCell"/>
</dbReference>
<keyword evidence="12" id="KW-1185">Reference proteome</keyword>
<evidence type="ECO:0000256" key="4">
    <source>
        <dbReference type="ARBA" id="ARBA00022679"/>
    </source>
</evidence>
<dbReference type="HAMAP" id="MF_00019">
    <property type="entry name" value="PlsX"/>
    <property type="match status" value="1"/>
</dbReference>
<comment type="subunit">
    <text evidence="9 10">Homodimer. Probably interacts with PlsY.</text>
</comment>
<dbReference type="UniPathway" id="UPA00085"/>
<dbReference type="GO" id="GO:0043811">
    <property type="term" value="F:phosphate:acyl-[acyl carrier protein] acyltransferase activity"/>
    <property type="evidence" value="ECO:0007669"/>
    <property type="project" value="UniProtKB-UniRule"/>
</dbReference>
<evidence type="ECO:0000256" key="10">
    <source>
        <dbReference type="HAMAP-Rule" id="MF_00019"/>
    </source>
</evidence>
<evidence type="ECO:0000256" key="7">
    <source>
        <dbReference type="ARBA" id="ARBA00023264"/>
    </source>
</evidence>
<dbReference type="InterPro" id="IPR003664">
    <property type="entry name" value="FA_synthesis"/>
</dbReference>
<keyword evidence="2 10" id="KW-0963">Cytoplasm</keyword>
<dbReference type="PIRSF" id="PIRSF002465">
    <property type="entry name" value="Phsphlp_syn_PlsX"/>
    <property type="match status" value="1"/>
</dbReference>
<dbReference type="STRING" id="89524.SAMN05444370_102376"/>
<evidence type="ECO:0000256" key="2">
    <source>
        <dbReference type="ARBA" id="ARBA00022490"/>
    </source>
</evidence>
<evidence type="ECO:0000256" key="6">
    <source>
        <dbReference type="ARBA" id="ARBA00023209"/>
    </source>
</evidence>
<keyword evidence="5 10" id="KW-0443">Lipid metabolism</keyword>
<dbReference type="GO" id="GO:0008654">
    <property type="term" value="P:phospholipid biosynthetic process"/>
    <property type="evidence" value="ECO:0007669"/>
    <property type="project" value="UniProtKB-KW"/>
</dbReference>
<accession>A0A1H3XFI4</accession>
<dbReference type="GO" id="GO:0006633">
    <property type="term" value="P:fatty acid biosynthetic process"/>
    <property type="evidence" value="ECO:0007669"/>
    <property type="project" value="UniProtKB-UniRule"/>
</dbReference>
<protein>
    <recommendedName>
        <fullName evidence="8 10">Phosphate acyltransferase</fullName>
        <ecNumber evidence="8 10">2.3.1.274</ecNumber>
    </recommendedName>
    <alternativeName>
        <fullName evidence="10">Acyl-ACP phosphotransacylase</fullName>
    </alternativeName>
    <alternativeName>
        <fullName evidence="10">Acyl-[acyl-carrier-protein]--phosphate acyltransferase</fullName>
    </alternativeName>
    <alternativeName>
        <fullName evidence="10">Phosphate-acyl-ACP acyltransferase</fullName>
    </alternativeName>
</protein>
<dbReference type="SUPFAM" id="SSF53659">
    <property type="entry name" value="Isocitrate/Isopropylmalate dehydrogenase-like"/>
    <property type="match status" value="1"/>
</dbReference>
<evidence type="ECO:0000256" key="1">
    <source>
        <dbReference type="ARBA" id="ARBA00001232"/>
    </source>
</evidence>
<keyword evidence="3 10" id="KW-0444">Lipid biosynthesis</keyword>
<evidence type="ECO:0000256" key="3">
    <source>
        <dbReference type="ARBA" id="ARBA00022516"/>
    </source>
</evidence>